<protein>
    <recommendedName>
        <fullName evidence="3">Resolvase/invertase-type recombinase catalytic domain-containing protein</fullName>
    </recommendedName>
</protein>
<keyword evidence="2" id="KW-1185">Reference proteome</keyword>
<dbReference type="InterPro" id="IPR036162">
    <property type="entry name" value="Resolvase-like_N_sf"/>
</dbReference>
<reference evidence="1 2" key="1">
    <citation type="submission" date="2015-11" db="EMBL/GenBank/DDBJ databases">
        <title>Butyribacter intestini gen. nov., sp. nov., a butyric acid-producing bacterium of the family Lachnospiraceae isolated from the human faeces.</title>
        <authorList>
            <person name="Zou Y."/>
            <person name="Xue W."/>
            <person name="Luo G."/>
            <person name="Lv M."/>
        </authorList>
    </citation>
    <scope>NUCLEOTIDE SEQUENCE [LARGE SCALE GENOMIC DNA]</scope>
    <source>
        <strain evidence="1 2">ACET-33324</strain>
    </source>
</reference>
<sequence>MEKIKVAGYVKLAKLWEKRKEAALPYHQRYYQEMFAESDIFEYVGVYVDITGNKEIFKRKEMLRLIRDVLDEKVDCIMAMTKGYLAANMRDFSYLFKYLMDARGGQIDFMTEDENDVEDTSGFYIDTIKNDDDQKGALKEMVEQLVSLYPQEYEDWKNKLETAMQKLEEGSDGNG</sequence>
<comment type="caution">
    <text evidence="1">The sequence shown here is derived from an EMBL/GenBank/DDBJ whole genome shotgun (WGS) entry which is preliminary data.</text>
</comment>
<dbReference type="RefSeq" id="WP_058351371.1">
    <property type="nucleotide sequence ID" value="NZ_CABMMD010000013.1"/>
</dbReference>
<gene>
    <name evidence="1" type="ORF">ASU35_05395</name>
</gene>
<organism evidence="1 2">
    <name type="scientific">Acetivibrio ethanolgignens</name>
    <dbReference type="NCBI Taxonomy" id="290052"/>
    <lineage>
        <taxon>Bacteria</taxon>
        <taxon>Bacillati</taxon>
        <taxon>Bacillota</taxon>
        <taxon>Clostridia</taxon>
        <taxon>Eubacteriales</taxon>
        <taxon>Oscillospiraceae</taxon>
        <taxon>Acetivibrio</taxon>
    </lineage>
</organism>
<dbReference type="STRING" id="290052.ASU35_05395"/>
<dbReference type="AlphaFoldDB" id="A0A0V8QIF9"/>
<evidence type="ECO:0000313" key="1">
    <source>
        <dbReference type="EMBL" id="KSV60395.1"/>
    </source>
</evidence>
<dbReference type="GO" id="GO:0003677">
    <property type="term" value="F:DNA binding"/>
    <property type="evidence" value="ECO:0007669"/>
    <property type="project" value="InterPro"/>
</dbReference>
<evidence type="ECO:0008006" key="3">
    <source>
        <dbReference type="Google" id="ProtNLM"/>
    </source>
</evidence>
<dbReference type="Proteomes" id="UP000054874">
    <property type="component" value="Unassembled WGS sequence"/>
</dbReference>
<dbReference type="EMBL" id="LNAM01000013">
    <property type="protein sequence ID" value="KSV60395.1"/>
    <property type="molecule type" value="Genomic_DNA"/>
</dbReference>
<accession>A0A0V8QIF9</accession>
<dbReference type="Gene3D" id="3.40.50.1390">
    <property type="entry name" value="Resolvase, N-terminal catalytic domain"/>
    <property type="match status" value="1"/>
</dbReference>
<proteinExistence type="predicted"/>
<evidence type="ECO:0000313" key="2">
    <source>
        <dbReference type="Proteomes" id="UP000054874"/>
    </source>
</evidence>
<dbReference type="OrthoDB" id="2084871at2"/>
<dbReference type="SUPFAM" id="SSF53041">
    <property type="entry name" value="Resolvase-like"/>
    <property type="match status" value="1"/>
</dbReference>
<name>A0A0V8QIF9_9FIRM</name>
<dbReference type="GO" id="GO:0000150">
    <property type="term" value="F:DNA strand exchange activity"/>
    <property type="evidence" value="ECO:0007669"/>
    <property type="project" value="InterPro"/>
</dbReference>